<dbReference type="InterPro" id="IPR050264">
    <property type="entry name" value="Bact_CCA-adding_enz_type3_sf"/>
</dbReference>
<evidence type="ECO:0000313" key="11">
    <source>
        <dbReference type="EMBL" id="MFO3665445.1"/>
    </source>
</evidence>
<comment type="cofactor">
    <cofactor evidence="1">
        <name>Mg(2+)</name>
        <dbReference type="ChEBI" id="CHEBI:18420"/>
    </cofactor>
</comment>
<dbReference type="Gene3D" id="3.30.460.10">
    <property type="entry name" value="Beta Polymerase, domain 2"/>
    <property type="match status" value="1"/>
</dbReference>
<keyword evidence="12" id="KW-1185">Reference proteome</keyword>
<dbReference type="InterPro" id="IPR003607">
    <property type="entry name" value="HD/PDEase_dom"/>
</dbReference>
<sequence>MIKKKTDKILDQLENAGYKAYKVGGCVRDELLNRENFDIDITTSALPEEIKEVFKDYKTIDIGAKFGTIKVLDGPDEYEITTMRRESGYADKRHPEKIAFTKDIKEDLKRRDFTINAMAKRNGEIIDIFDGKKDLESKIIRAVGDPHDRIREDVLRSLRAVRFASTLKFEIADDLIKAINENARSIDEISKERIQVELNKILLADNPKRGIMLLDEVGLLEYIFPEVFATKGFDQHSTFHTENLYDHTLSVLEKTPAILEVRMAALYHDVGKIDTFFLDENGEGRFFGHQSLSEELLINRLKILKYSKKFIENTSILVKRHMDNTNTYTKKSVRKLLRNIGEENLLNLFKLQRADVMSTKHADDSNIDLGLALLKEIKNDDIPTSKSQIKINGNDLKKLGFKEGKELGKALNNIENLIYDEKLKNNKEDIINYIKSSLLNVD</sequence>
<feature type="domain" description="HD/PDEase" evidence="10">
    <location>
        <begin position="240"/>
        <end position="377"/>
    </location>
</feature>
<proteinExistence type="inferred from homology"/>
<dbReference type="PANTHER" id="PTHR46173">
    <property type="entry name" value="CCA TRNA NUCLEOTIDYLTRANSFERASE 1, MITOCHONDRIAL"/>
    <property type="match status" value="1"/>
</dbReference>
<dbReference type="InterPro" id="IPR002646">
    <property type="entry name" value="PolA_pol_head_dom"/>
</dbReference>
<protein>
    <submittedName>
        <fullName evidence="11">CCA tRNA nucleotidyltransferase</fullName>
    </submittedName>
</protein>
<dbReference type="CDD" id="cd05398">
    <property type="entry name" value="NT_ClassII-CCAase"/>
    <property type="match status" value="1"/>
</dbReference>
<keyword evidence="6" id="KW-0547">Nucleotide-binding</keyword>
<evidence type="ECO:0000259" key="10">
    <source>
        <dbReference type="SMART" id="SM00471"/>
    </source>
</evidence>
<keyword evidence="4" id="KW-0548">Nucleotidyltransferase</keyword>
<gene>
    <name evidence="11" type="ORF">ACCQ41_04220</name>
</gene>
<accession>A0ABW9MBF0</accession>
<dbReference type="SUPFAM" id="SSF81301">
    <property type="entry name" value="Nucleotidyltransferase"/>
    <property type="match status" value="1"/>
</dbReference>
<dbReference type="Pfam" id="PF13735">
    <property type="entry name" value="tRNA_NucTran2_2"/>
    <property type="match status" value="1"/>
</dbReference>
<comment type="caution">
    <text evidence="11">The sequence shown here is derived from an EMBL/GenBank/DDBJ whole genome shotgun (WGS) entry which is preliminary data.</text>
</comment>
<organism evidence="11 12">
    <name type="scientific">Anaerococcus martiniensis</name>
    <dbReference type="NCBI Taxonomy" id="3115615"/>
    <lineage>
        <taxon>Bacteria</taxon>
        <taxon>Bacillati</taxon>
        <taxon>Bacillota</taxon>
        <taxon>Tissierellia</taxon>
        <taxon>Tissierellales</taxon>
        <taxon>Peptoniphilaceae</taxon>
        <taxon>Anaerococcus</taxon>
    </lineage>
</organism>
<evidence type="ECO:0000313" key="12">
    <source>
        <dbReference type="Proteomes" id="UP001637996"/>
    </source>
</evidence>
<dbReference type="RefSeq" id="WP_410031143.1">
    <property type="nucleotide sequence ID" value="NZ_JBGMEI010000005.1"/>
</dbReference>
<dbReference type="CDD" id="cd00077">
    <property type="entry name" value="HDc"/>
    <property type="match status" value="1"/>
</dbReference>
<dbReference type="SMART" id="SM00471">
    <property type="entry name" value="HDc"/>
    <property type="match status" value="1"/>
</dbReference>
<dbReference type="InterPro" id="IPR043519">
    <property type="entry name" value="NT_sf"/>
</dbReference>
<comment type="similarity">
    <text evidence="9">Belongs to the tRNA nucleotidyltransferase/poly(A) polymerase family.</text>
</comment>
<evidence type="ECO:0000256" key="3">
    <source>
        <dbReference type="ARBA" id="ARBA00022694"/>
    </source>
</evidence>
<reference evidence="11 12" key="1">
    <citation type="journal article" date="2025" name="Anaerobe">
        <title>Description of Anaerococcus kampingiae sp. nov., Anaerococcus groningensis sp. nov., Anaerococcus martiniensis sp. nov., and Anaerococcus cruorum sp. nov., isolated from human clinical specimens.</title>
        <authorList>
            <person name="Boiten K.E."/>
            <person name="Meijer J."/>
            <person name="van Wezel E.M."/>
            <person name="Veloo A.C.M."/>
        </authorList>
    </citation>
    <scope>NUCLEOTIDE SEQUENCE [LARGE SCALE GENOMIC DNA]</scope>
    <source>
        <strain evidence="11 12">ENR0831</strain>
    </source>
</reference>
<evidence type="ECO:0000256" key="9">
    <source>
        <dbReference type="RuleBase" id="RU003953"/>
    </source>
</evidence>
<evidence type="ECO:0000256" key="6">
    <source>
        <dbReference type="ARBA" id="ARBA00022741"/>
    </source>
</evidence>
<keyword evidence="5" id="KW-0479">Metal-binding</keyword>
<dbReference type="Pfam" id="PF12627">
    <property type="entry name" value="PolyA_pol_RNAbd"/>
    <property type="match status" value="1"/>
</dbReference>
<dbReference type="PANTHER" id="PTHR46173:SF1">
    <property type="entry name" value="CCA TRNA NUCLEOTIDYLTRANSFERASE 1, MITOCHONDRIAL"/>
    <property type="match status" value="1"/>
</dbReference>
<dbReference type="Gene3D" id="1.10.3090.10">
    <property type="entry name" value="cca-adding enzyme, domain 2"/>
    <property type="match status" value="1"/>
</dbReference>
<dbReference type="InterPro" id="IPR032810">
    <property type="entry name" value="CCA-adding_enz_C"/>
</dbReference>
<dbReference type="Pfam" id="PF01743">
    <property type="entry name" value="PolyA_pol"/>
    <property type="match status" value="1"/>
</dbReference>
<keyword evidence="8 9" id="KW-0694">RNA-binding</keyword>
<keyword evidence="3" id="KW-0819">tRNA processing</keyword>
<evidence type="ECO:0000256" key="2">
    <source>
        <dbReference type="ARBA" id="ARBA00022679"/>
    </source>
</evidence>
<dbReference type="Gene3D" id="1.10.246.80">
    <property type="match status" value="1"/>
</dbReference>
<evidence type="ECO:0000256" key="1">
    <source>
        <dbReference type="ARBA" id="ARBA00001946"/>
    </source>
</evidence>
<keyword evidence="2 9" id="KW-0808">Transferase</keyword>
<evidence type="ECO:0000256" key="7">
    <source>
        <dbReference type="ARBA" id="ARBA00022842"/>
    </source>
</evidence>
<evidence type="ECO:0000256" key="4">
    <source>
        <dbReference type="ARBA" id="ARBA00022695"/>
    </source>
</evidence>
<dbReference type="Proteomes" id="UP001637996">
    <property type="component" value="Unassembled WGS sequence"/>
</dbReference>
<dbReference type="InterPro" id="IPR032828">
    <property type="entry name" value="PolyA_RNA-bd"/>
</dbReference>
<name>A0ABW9MBF0_9FIRM</name>
<evidence type="ECO:0000256" key="8">
    <source>
        <dbReference type="ARBA" id="ARBA00022884"/>
    </source>
</evidence>
<evidence type="ECO:0000256" key="5">
    <source>
        <dbReference type="ARBA" id="ARBA00022723"/>
    </source>
</evidence>
<dbReference type="SUPFAM" id="SSF81891">
    <property type="entry name" value="Poly A polymerase C-terminal region-like"/>
    <property type="match status" value="1"/>
</dbReference>
<keyword evidence="7" id="KW-0460">Magnesium</keyword>
<dbReference type="EMBL" id="JBGMEI010000005">
    <property type="protein sequence ID" value="MFO3665445.1"/>
    <property type="molecule type" value="Genomic_DNA"/>
</dbReference>